<evidence type="ECO:0000313" key="2">
    <source>
        <dbReference type="Proteomes" id="UP001320706"/>
    </source>
</evidence>
<evidence type="ECO:0000313" key="1">
    <source>
        <dbReference type="EMBL" id="KAK8205662.1"/>
    </source>
</evidence>
<dbReference type="Proteomes" id="UP001320706">
    <property type="component" value="Unassembled WGS sequence"/>
</dbReference>
<organism evidence="1 2">
    <name type="scientific">Zalaria obscura</name>
    <dbReference type="NCBI Taxonomy" id="2024903"/>
    <lineage>
        <taxon>Eukaryota</taxon>
        <taxon>Fungi</taxon>
        <taxon>Dikarya</taxon>
        <taxon>Ascomycota</taxon>
        <taxon>Pezizomycotina</taxon>
        <taxon>Dothideomycetes</taxon>
        <taxon>Dothideomycetidae</taxon>
        <taxon>Dothideales</taxon>
        <taxon>Zalariaceae</taxon>
        <taxon>Zalaria</taxon>
    </lineage>
</organism>
<gene>
    <name evidence="1" type="ORF">M8818_004839</name>
</gene>
<sequence>MWRISSGHMFSQPKLLSQRVRAVRRARGPKHVGKEDGGEDSLQAEKAVADTGEIDVRRHSRHWCLARRIAWPYGQVFPVGVHTRRHFSSGKLTFESVDRVICIRKGLHGKEKSLRSSRTLPRQELSVPVNRRPSHPEPGRTVSVRLSGVPLGRPGLCLAARRSFRRQGRNSCCSWSPEAEQPKTAGIYLLNRTTVKR</sequence>
<dbReference type="EMBL" id="JAMKPW020000023">
    <property type="protein sequence ID" value="KAK8205662.1"/>
    <property type="molecule type" value="Genomic_DNA"/>
</dbReference>
<comment type="caution">
    <text evidence="1">The sequence shown here is derived from an EMBL/GenBank/DDBJ whole genome shotgun (WGS) entry which is preliminary data.</text>
</comment>
<name>A0ACC3SB69_9PEZI</name>
<protein>
    <submittedName>
        <fullName evidence="1">Uncharacterized protein</fullName>
    </submittedName>
</protein>
<proteinExistence type="predicted"/>
<accession>A0ACC3SB69</accession>
<keyword evidence="2" id="KW-1185">Reference proteome</keyword>
<reference evidence="1" key="1">
    <citation type="submission" date="2024-02" db="EMBL/GenBank/DDBJ databases">
        <title>Metagenome Assembled Genome of Zalaria obscura JY119.</title>
        <authorList>
            <person name="Vighnesh L."/>
            <person name="Jagadeeshwari U."/>
            <person name="Venkata Ramana C."/>
            <person name="Sasikala C."/>
        </authorList>
    </citation>
    <scope>NUCLEOTIDE SEQUENCE</scope>
    <source>
        <strain evidence="1">JY119</strain>
    </source>
</reference>